<dbReference type="SUPFAM" id="SSF111369">
    <property type="entry name" value="HlyD-like secretion proteins"/>
    <property type="match status" value="2"/>
</dbReference>
<evidence type="ECO:0000313" key="9">
    <source>
        <dbReference type="EMBL" id="VEP12517.1"/>
    </source>
</evidence>
<dbReference type="Gene3D" id="1.10.287.470">
    <property type="entry name" value="Helix hairpin bin"/>
    <property type="match status" value="1"/>
</dbReference>
<comment type="subcellular location">
    <subcellularLocation>
        <location evidence="1">Cell envelope</location>
    </subcellularLocation>
</comment>
<dbReference type="GO" id="GO:0022857">
    <property type="term" value="F:transmembrane transporter activity"/>
    <property type="evidence" value="ECO:0007669"/>
    <property type="project" value="InterPro"/>
</dbReference>
<dbReference type="GO" id="GO:0016020">
    <property type="term" value="C:membrane"/>
    <property type="evidence" value="ECO:0007669"/>
    <property type="project" value="InterPro"/>
</dbReference>
<comment type="similarity">
    <text evidence="2">Belongs to the membrane fusion protein (MFP) (TC 8.A.1) family.</text>
</comment>
<evidence type="ECO:0000313" key="10">
    <source>
        <dbReference type="Proteomes" id="UP000320055"/>
    </source>
</evidence>
<feature type="domain" description="CusB-like beta-barrel" evidence="7">
    <location>
        <begin position="293"/>
        <end position="368"/>
    </location>
</feature>
<evidence type="ECO:0000259" key="8">
    <source>
        <dbReference type="Pfam" id="PF25967"/>
    </source>
</evidence>
<dbReference type="NCBIfam" id="TIGR01730">
    <property type="entry name" value="RND_mfp"/>
    <property type="match status" value="1"/>
</dbReference>
<keyword evidence="5" id="KW-0812">Transmembrane</keyword>
<feature type="transmembrane region" description="Helical" evidence="5">
    <location>
        <begin position="12"/>
        <end position="33"/>
    </location>
</feature>
<keyword evidence="3 4" id="KW-0175">Coiled coil</keyword>
<sequence>MKSLSLKKTKILIPWIGGLVLVGIGTIATLDYLETKDNNAEELITSQTVLVKSQDLAVQIQANGTVQALRTTNLSPEAPGRIVELYIREGDRIERGQVIALMESDRLQAQIDRYKAALQKAQANLARIIAGNRPEFIAAAEARVKTAQANVAVAQTRLQRTQEETQRNQLLVEQGAISRNAFNDFATKEAEAQASLEAELARLAEQQENLAEAQQGSRLEEIAQAEAEVAEAQAELASIQIQLDKTTVRAPFGGIITRRYAEAGDYVDSTTAASETEGATSTSIGELSSGLEIEAKIPEASIAQIKLGQPVDIKVDAYSQETFKGEVRLIAPRAIKEENVTSFRVKVALKTGQEKLKSGMNTRLTFTDELIQDTLTIPLATVVTKPNGETGVYVADSQGKAQFQAIKLGTASGDRTQVLSGLTQGDRVFTSPPPDVTIEGVDTVNFD</sequence>
<accession>A0A563VMD0</accession>
<dbReference type="InterPro" id="IPR006143">
    <property type="entry name" value="RND_pump_MFP"/>
</dbReference>
<dbReference type="AlphaFoldDB" id="A0A563VMD0"/>
<gene>
    <name evidence="9" type="ORF">H1P_1510008</name>
</gene>
<dbReference type="Proteomes" id="UP000320055">
    <property type="component" value="Unassembled WGS sequence"/>
</dbReference>
<dbReference type="PANTHER" id="PTHR32347">
    <property type="entry name" value="EFFLUX SYSTEM COMPONENT YKNX-RELATED"/>
    <property type="match status" value="1"/>
</dbReference>
<dbReference type="OrthoDB" id="505602at2"/>
<proteinExistence type="inferred from homology"/>
<keyword evidence="10" id="KW-1185">Reference proteome</keyword>
<evidence type="ECO:0000256" key="1">
    <source>
        <dbReference type="ARBA" id="ARBA00004196"/>
    </source>
</evidence>
<dbReference type="EMBL" id="CAACVJ010000059">
    <property type="protein sequence ID" value="VEP12517.1"/>
    <property type="molecule type" value="Genomic_DNA"/>
</dbReference>
<evidence type="ECO:0000256" key="3">
    <source>
        <dbReference type="ARBA" id="ARBA00023054"/>
    </source>
</evidence>
<feature type="domain" description="YbhG-like alpha-helical hairpin" evidence="6">
    <location>
        <begin position="106"/>
        <end position="244"/>
    </location>
</feature>
<dbReference type="Pfam" id="PF25967">
    <property type="entry name" value="RND-MFP_C"/>
    <property type="match status" value="1"/>
</dbReference>
<dbReference type="PRINTS" id="PR01490">
    <property type="entry name" value="RTXTOXIND"/>
</dbReference>
<dbReference type="Gene3D" id="2.40.50.100">
    <property type="match status" value="1"/>
</dbReference>
<evidence type="ECO:0000256" key="2">
    <source>
        <dbReference type="ARBA" id="ARBA00009477"/>
    </source>
</evidence>
<dbReference type="InterPro" id="IPR050465">
    <property type="entry name" value="UPF0194_transport"/>
</dbReference>
<dbReference type="InterPro" id="IPR058627">
    <property type="entry name" value="MdtA-like_C"/>
</dbReference>
<dbReference type="Pfam" id="PF25954">
    <property type="entry name" value="Beta-barrel_RND_2"/>
    <property type="match status" value="1"/>
</dbReference>
<evidence type="ECO:0000256" key="5">
    <source>
        <dbReference type="SAM" id="Phobius"/>
    </source>
</evidence>
<dbReference type="Gene3D" id="2.40.420.20">
    <property type="match status" value="1"/>
</dbReference>
<feature type="domain" description="Multidrug resistance protein MdtA-like C-terminal permuted SH3" evidence="8">
    <location>
        <begin position="374"/>
        <end position="431"/>
    </location>
</feature>
<dbReference type="InterPro" id="IPR058792">
    <property type="entry name" value="Beta-barrel_RND_2"/>
</dbReference>
<dbReference type="Gene3D" id="2.40.30.170">
    <property type="match status" value="1"/>
</dbReference>
<evidence type="ECO:0000256" key="4">
    <source>
        <dbReference type="SAM" id="Coils"/>
    </source>
</evidence>
<dbReference type="Pfam" id="PF25881">
    <property type="entry name" value="HH_YBHG"/>
    <property type="match status" value="1"/>
</dbReference>
<keyword evidence="5" id="KW-0472">Membrane</keyword>
<reference evidence="9 10" key="1">
    <citation type="submission" date="2019-01" db="EMBL/GenBank/DDBJ databases">
        <authorList>
            <person name="Brito A."/>
        </authorList>
    </citation>
    <scope>NUCLEOTIDE SEQUENCE [LARGE SCALE GENOMIC DNA]</scope>
    <source>
        <strain evidence="9">1</strain>
    </source>
</reference>
<protein>
    <submittedName>
        <fullName evidence="9">Efflux transporter periplasmic adaptor subunit</fullName>
    </submittedName>
</protein>
<dbReference type="InterPro" id="IPR059052">
    <property type="entry name" value="HH_YbhG-like"/>
</dbReference>
<keyword evidence="5" id="KW-1133">Transmembrane helix</keyword>
<dbReference type="PANTHER" id="PTHR32347:SF14">
    <property type="entry name" value="EFFLUX SYSTEM COMPONENT YKNX-RELATED"/>
    <property type="match status" value="1"/>
</dbReference>
<evidence type="ECO:0000259" key="7">
    <source>
        <dbReference type="Pfam" id="PF25954"/>
    </source>
</evidence>
<name>A0A563VMD0_9CYAN</name>
<evidence type="ECO:0000259" key="6">
    <source>
        <dbReference type="Pfam" id="PF25881"/>
    </source>
</evidence>
<dbReference type="RefSeq" id="WP_144870485.1">
    <property type="nucleotide sequence ID" value="NZ_LR213902.1"/>
</dbReference>
<feature type="coiled-coil region" evidence="4">
    <location>
        <begin position="104"/>
        <end position="249"/>
    </location>
</feature>
<organism evidence="9 10">
    <name type="scientific">Hyella patelloides LEGE 07179</name>
    <dbReference type="NCBI Taxonomy" id="945734"/>
    <lineage>
        <taxon>Bacteria</taxon>
        <taxon>Bacillati</taxon>
        <taxon>Cyanobacteriota</taxon>
        <taxon>Cyanophyceae</taxon>
        <taxon>Pleurocapsales</taxon>
        <taxon>Hyellaceae</taxon>
        <taxon>Hyella</taxon>
    </lineage>
</organism>
<dbReference type="GO" id="GO:0030313">
    <property type="term" value="C:cell envelope"/>
    <property type="evidence" value="ECO:0007669"/>
    <property type="project" value="UniProtKB-SubCell"/>
</dbReference>